<feature type="compositionally biased region" description="Low complexity" evidence="4">
    <location>
        <begin position="1"/>
        <end position="18"/>
    </location>
</feature>
<evidence type="ECO:0000256" key="4">
    <source>
        <dbReference type="SAM" id="MobiDB-lite"/>
    </source>
</evidence>
<dbReference type="RefSeq" id="WP_203700707.1">
    <property type="nucleotide sequence ID" value="NZ_BAAALU010000005.1"/>
</dbReference>
<dbReference type="PANTHER" id="PTHR24421">
    <property type="entry name" value="NITRATE/NITRITE SENSOR PROTEIN NARX-RELATED"/>
    <property type="match status" value="1"/>
</dbReference>
<protein>
    <submittedName>
        <fullName evidence="7">Two-component sensor histidine kinase</fullName>
    </submittedName>
</protein>
<evidence type="ECO:0000256" key="2">
    <source>
        <dbReference type="ARBA" id="ARBA00022777"/>
    </source>
</evidence>
<feature type="transmembrane region" description="Helical" evidence="5">
    <location>
        <begin position="157"/>
        <end position="175"/>
    </location>
</feature>
<keyword evidence="1" id="KW-0808">Transferase</keyword>
<organism evidence="7 8">
    <name type="scientific">Asanoa iriomotensis</name>
    <dbReference type="NCBI Taxonomy" id="234613"/>
    <lineage>
        <taxon>Bacteria</taxon>
        <taxon>Bacillati</taxon>
        <taxon>Actinomycetota</taxon>
        <taxon>Actinomycetes</taxon>
        <taxon>Micromonosporales</taxon>
        <taxon>Micromonosporaceae</taxon>
        <taxon>Asanoa</taxon>
    </lineage>
</organism>
<evidence type="ECO:0000256" key="3">
    <source>
        <dbReference type="ARBA" id="ARBA00023012"/>
    </source>
</evidence>
<dbReference type="PANTHER" id="PTHR24421:SF63">
    <property type="entry name" value="SENSOR HISTIDINE KINASE DESK"/>
    <property type="match status" value="1"/>
</dbReference>
<evidence type="ECO:0000259" key="6">
    <source>
        <dbReference type="Pfam" id="PF07730"/>
    </source>
</evidence>
<keyword evidence="2 7" id="KW-0418">Kinase</keyword>
<keyword evidence="5" id="KW-1133">Transmembrane helix</keyword>
<keyword evidence="8" id="KW-1185">Reference proteome</keyword>
<comment type="caution">
    <text evidence="7">The sequence shown here is derived from an EMBL/GenBank/DDBJ whole genome shotgun (WGS) entry which is preliminary data.</text>
</comment>
<keyword evidence="3" id="KW-0902">Two-component regulatory system</keyword>
<dbReference type="SUPFAM" id="SSF55874">
    <property type="entry name" value="ATPase domain of HSP90 chaperone/DNA topoisomerase II/histidine kinase"/>
    <property type="match status" value="1"/>
</dbReference>
<dbReference type="Proteomes" id="UP000624325">
    <property type="component" value="Unassembled WGS sequence"/>
</dbReference>
<accession>A0ABQ4BWV7</accession>
<dbReference type="Pfam" id="PF07730">
    <property type="entry name" value="HisKA_3"/>
    <property type="match status" value="1"/>
</dbReference>
<proteinExistence type="predicted"/>
<evidence type="ECO:0000313" key="7">
    <source>
        <dbReference type="EMBL" id="GIF55007.1"/>
    </source>
</evidence>
<sequence>MTATSPTTGPAPAGPASARAGLRQTNVPGMHTYGPGMPRPSRFFQRGFGWLLGAVWLFYLGQPLGTILDRPNGFAKWFSLAALVAFGLSYILVFLWTRRVHMQQRQPPLREGLAWLGATLALGLAMIPGAGGDWMVGLVYIAASAIMVLPPRAAVPVVAVVAAQPLLLPMFVPSWRHESGLFFSIVLAAFAMFGVTRMIDHNMRLTAANKEIARLAVAEERARAARDLHDILGHSLTVIAIKAELAGRLLPVAPERAEAEVNDLEKLARQALADIRRTVGAYREVCLDEELASARSALSAAGIEARLPVSVADIPEPRGTLFGWAIREGVTNVVRHSGATRCVITVRPDQVEIADNGRGPVASEGGGSGLRGLRERASAHGAQLSVGRAEGSGFVLRVSVPA</sequence>
<feature type="transmembrane region" description="Helical" evidence="5">
    <location>
        <begin position="77"/>
        <end position="97"/>
    </location>
</feature>
<dbReference type="Gene3D" id="3.30.565.10">
    <property type="entry name" value="Histidine kinase-like ATPase, C-terminal domain"/>
    <property type="match status" value="1"/>
</dbReference>
<feature type="region of interest" description="Disordered" evidence="4">
    <location>
        <begin position="1"/>
        <end position="21"/>
    </location>
</feature>
<dbReference type="InterPro" id="IPR050482">
    <property type="entry name" value="Sensor_HK_TwoCompSys"/>
</dbReference>
<dbReference type="Gene3D" id="1.20.5.1930">
    <property type="match status" value="1"/>
</dbReference>
<gene>
    <name evidence="7" type="ORF">Air01nite_11020</name>
</gene>
<keyword evidence="5" id="KW-0812">Transmembrane</keyword>
<evidence type="ECO:0000313" key="8">
    <source>
        <dbReference type="Proteomes" id="UP000624325"/>
    </source>
</evidence>
<feature type="transmembrane region" description="Helical" evidence="5">
    <location>
        <begin position="109"/>
        <end position="128"/>
    </location>
</feature>
<dbReference type="GO" id="GO:0016301">
    <property type="term" value="F:kinase activity"/>
    <property type="evidence" value="ECO:0007669"/>
    <property type="project" value="UniProtKB-KW"/>
</dbReference>
<evidence type="ECO:0000256" key="5">
    <source>
        <dbReference type="SAM" id="Phobius"/>
    </source>
</evidence>
<dbReference type="InterPro" id="IPR011712">
    <property type="entry name" value="Sig_transdc_His_kin_sub3_dim/P"/>
</dbReference>
<feature type="transmembrane region" description="Helical" evidence="5">
    <location>
        <begin position="181"/>
        <end position="199"/>
    </location>
</feature>
<dbReference type="CDD" id="cd16917">
    <property type="entry name" value="HATPase_UhpB-NarQ-NarX-like"/>
    <property type="match status" value="1"/>
</dbReference>
<evidence type="ECO:0000256" key="1">
    <source>
        <dbReference type="ARBA" id="ARBA00022679"/>
    </source>
</evidence>
<keyword evidence="5" id="KW-0472">Membrane</keyword>
<feature type="transmembrane region" description="Helical" evidence="5">
    <location>
        <begin position="47"/>
        <end position="65"/>
    </location>
</feature>
<dbReference type="EMBL" id="BONC01000005">
    <property type="protein sequence ID" value="GIF55007.1"/>
    <property type="molecule type" value="Genomic_DNA"/>
</dbReference>
<name>A0ABQ4BWV7_9ACTN</name>
<reference evidence="7 8" key="1">
    <citation type="submission" date="2021-01" db="EMBL/GenBank/DDBJ databases">
        <title>Whole genome shotgun sequence of Asanoa iriomotensis NBRC 100142.</title>
        <authorList>
            <person name="Komaki H."/>
            <person name="Tamura T."/>
        </authorList>
    </citation>
    <scope>NUCLEOTIDE SEQUENCE [LARGE SCALE GENOMIC DNA]</scope>
    <source>
        <strain evidence="7 8">NBRC 100142</strain>
    </source>
</reference>
<dbReference type="InterPro" id="IPR036890">
    <property type="entry name" value="HATPase_C_sf"/>
</dbReference>
<feature type="domain" description="Signal transduction histidine kinase subgroup 3 dimerisation and phosphoacceptor" evidence="6">
    <location>
        <begin position="220"/>
        <end position="284"/>
    </location>
</feature>